<sequence>MGEFVFKYSDGLELRLISEGDVGESLAWDPRREGYILSASLAHNISLWDLSALPRQPKTLSPVHVFGVF</sequence>
<evidence type="ECO:0000313" key="2">
    <source>
        <dbReference type="Proteomes" id="UP000237000"/>
    </source>
</evidence>
<name>A0A2P5F9F2_TREOI</name>
<accession>A0A2P5F9F2</accession>
<dbReference type="InParanoid" id="A0A2P5F9F2"/>
<dbReference type="OrthoDB" id="10417474at2759"/>
<dbReference type="Proteomes" id="UP000237000">
    <property type="component" value="Unassembled WGS sequence"/>
</dbReference>
<dbReference type="InterPro" id="IPR015943">
    <property type="entry name" value="WD40/YVTN_repeat-like_dom_sf"/>
</dbReference>
<organism evidence="1 2">
    <name type="scientific">Trema orientale</name>
    <name type="common">Charcoal tree</name>
    <name type="synonym">Celtis orientalis</name>
    <dbReference type="NCBI Taxonomy" id="63057"/>
    <lineage>
        <taxon>Eukaryota</taxon>
        <taxon>Viridiplantae</taxon>
        <taxon>Streptophyta</taxon>
        <taxon>Embryophyta</taxon>
        <taxon>Tracheophyta</taxon>
        <taxon>Spermatophyta</taxon>
        <taxon>Magnoliopsida</taxon>
        <taxon>eudicotyledons</taxon>
        <taxon>Gunneridae</taxon>
        <taxon>Pentapetalae</taxon>
        <taxon>rosids</taxon>
        <taxon>fabids</taxon>
        <taxon>Rosales</taxon>
        <taxon>Cannabaceae</taxon>
        <taxon>Trema</taxon>
    </lineage>
</organism>
<dbReference type="Gene3D" id="2.130.10.10">
    <property type="entry name" value="YVTN repeat-like/Quinoprotein amine dehydrogenase"/>
    <property type="match status" value="1"/>
</dbReference>
<protein>
    <submittedName>
        <fullName evidence="1">WD40/YVTN repeat-like-containing domain containing protein</fullName>
    </submittedName>
</protein>
<proteinExistence type="predicted"/>
<keyword evidence="2" id="KW-1185">Reference proteome</keyword>
<reference evidence="2" key="1">
    <citation type="submission" date="2016-06" db="EMBL/GenBank/DDBJ databases">
        <title>Parallel loss of symbiosis genes in relatives of nitrogen-fixing non-legume Parasponia.</title>
        <authorList>
            <person name="Van Velzen R."/>
            <person name="Holmer R."/>
            <person name="Bu F."/>
            <person name="Rutten L."/>
            <person name="Van Zeijl A."/>
            <person name="Liu W."/>
            <person name="Santuari L."/>
            <person name="Cao Q."/>
            <person name="Sharma T."/>
            <person name="Shen D."/>
            <person name="Roswanjaya Y."/>
            <person name="Wardhani T."/>
            <person name="Kalhor M.S."/>
            <person name="Jansen J."/>
            <person name="Van den Hoogen J."/>
            <person name="Gungor B."/>
            <person name="Hartog M."/>
            <person name="Hontelez J."/>
            <person name="Verver J."/>
            <person name="Yang W.-C."/>
            <person name="Schijlen E."/>
            <person name="Repin R."/>
            <person name="Schilthuizen M."/>
            <person name="Schranz E."/>
            <person name="Heidstra R."/>
            <person name="Miyata K."/>
            <person name="Fedorova E."/>
            <person name="Kohlen W."/>
            <person name="Bisseling T."/>
            <person name="Smit S."/>
            <person name="Geurts R."/>
        </authorList>
    </citation>
    <scope>NUCLEOTIDE SEQUENCE [LARGE SCALE GENOMIC DNA]</scope>
    <source>
        <strain evidence="2">cv. RG33-2</strain>
    </source>
</reference>
<comment type="caution">
    <text evidence="1">The sequence shown here is derived from an EMBL/GenBank/DDBJ whole genome shotgun (WGS) entry which is preliminary data.</text>
</comment>
<evidence type="ECO:0000313" key="1">
    <source>
        <dbReference type="EMBL" id="PON94413.1"/>
    </source>
</evidence>
<dbReference type="EMBL" id="JXTC01000052">
    <property type="protein sequence ID" value="PON94413.1"/>
    <property type="molecule type" value="Genomic_DNA"/>
</dbReference>
<gene>
    <name evidence="1" type="ORF">TorRG33x02_098870</name>
</gene>
<dbReference type="AlphaFoldDB" id="A0A2P5F9F2"/>